<feature type="transmembrane region" description="Helical" evidence="5">
    <location>
        <begin position="34"/>
        <end position="51"/>
    </location>
</feature>
<dbReference type="RefSeq" id="WP_221762777.1">
    <property type="nucleotide sequence ID" value="NZ_RJNZ01000002.1"/>
</dbReference>
<protein>
    <recommendedName>
        <fullName evidence="6">O-antigen ligase-related domain-containing protein</fullName>
    </recommendedName>
</protein>
<feature type="transmembrane region" description="Helical" evidence="5">
    <location>
        <begin position="252"/>
        <end position="269"/>
    </location>
</feature>
<dbReference type="Pfam" id="PF04932">
    <property type="entry name" value="Wzy_C"/>
    <property type="match status" value="1"/>
</dbReference>
<feature type="domain" description="O-antigen ligase-related" evidence="6">
    <location>
        <begin position="215"/>
        <end position="339"/>
    </location>
</feature>
<dbReference type="AlphaFoldDB" id="A0A3R9JL66"/>
<dbReference type="InterPro" id="IPR007016">
    <property type="entry name" value="O-antigen_ligase-rel_domated"/>
</dbReference>
<comment type="caution">
    <text evidence="7">The sequence shown here is derived from an EMBL/GenBank/DDBJ whole genome shotgun (WGS) entry which is preliminary data.</text>
</comment>
<feature type="transmembrane region" description="Helical" evidence="5">
    <location>
        <begin position="116"/>
        <end position="137"/>
    </location>
</feature>
<feature type="transmembrane region" description="Helical" evidence="5">
    <location>
        <begin position="90"/>
        <end position="109"/>
    </location>
</feature>
<reference evidence="7 8" key="1">
    <citation type="submission" date="2018-11" db="EMBL/GenBank/DDBJ databases">
        <title>Species Designations Belie Phenotypic and Genotypic Heterogeneity in Oral Streptococci.</title>
        <authorList>
            <person name="Velsko I."/>
        </authorList>
    </citation>
    <scope>NUCLEOTIDE SEQUENCE [LARGE SCALE GENOMIC DNA]</scope>
    <source>
        <strain evidence="7 8">BCC55</strain>
    </source>
</reference>
<feature type="transmembrane region" description="Helical" evidence="5">
    <location>
        <begin position="12"/>
        <end position="28"/>
    </location>
</feature>
<keyword evidence="3 5" id="KW-1133">Transmembrane helix</keyword>
<feature type="transmembrane region" description="Helical" evidence="5">
    <location>
        <begin position="321"/>
        <end position="344"/>
    </location>
</feature>
<accession>A0A3R9JL66</accession>
<name>A0A3R9JL66_STRMT</name>
<organism evidence="7 8">
    <name type="scientific">Streptococcus mitis</name>
    <dbReference type="NCBI Taxonomy" id="28037"/>
    <lineage>
        <taxon>Bacteria</taxon>
        <taxon>Bacillati</taxon>
        <taxon>Bacillota</taxon>
        <taxon>Bacilli</taxon>
        <taxon>Lactobacillales</taxon>
        <taxon>Streptococcaceae</taxon>
        <taxon>Streptococcus</taxon>
        <taxon>Streptococcus mitis group</taxon>
    </lineage>
</organism>
<feature type="transmembrane region" description="Helical" evidence="5">
    <location>
        <begin position="63"/>
        <end position="84"/>
    </location>
</feature>
<proteinExistence type="predicted"/>
<dbReference type="EMBL" id="RJNZ01000002">
    <property type="protein sequence ID" value="RSI94077.1"/>
    <property type="molecule type" value="Genomic_DNA"/>
</dbReference>
<feature type="transmembrane region" description="Helical" evidence="5">
    <location>
        <begin position="289"/>
        <end position="309"/>
    </location>
</feature>
<evidence type="ECO:0000313" key="7">
    <source>
        <dbReference type="EMBL" id="RSI94077.1"/>
    </source>
</evidence>
<dbReference type="GO" id="GO:0016020">
    <property type="term" value="C:membrane"/>
    <property type="evidence" value="ECO:0007669"/>
    <property type="project" value="UniProtKB-SubCell"/>
</dbReference>
<evidence type="ECO:0000256" key="3">
    <source>
        <dbReference type="ARBA" id="ARBA00022989"/>
    </source>
</evidence>
<evidence type="ECO:0000256" key="4">
    <source>
        <dbReference type="ARBA" id="ARBA00023136"/>
    </source>
</evidence>
<keyword evidence="2 5" id="KW-0812">Transmembrane</keyword>
<evidence type="ECO:0000313" key="8">
    <source>
        <dbReference type="Proteomes" id="UP000267870"/>
    </source>
</evidence>
<feature type="transmembrane region" description="Helical" evidence="5">
    <location>
        <begin position="364"/>
        <end position="392"/>
    </location>
</feature>
<evidence type="ECO:0000256" key="1">
    <source>
        <dbReference type="ARBA" id="ARBA00004141"/>
    </source>
</evidence>
<evidence type="ECO:0000256" key="5">
    <source>
        <dbReference type="SAM" id="Phobius"/>
    </source>
</evidence>
<sequence>MKINLKSIQDVLLSLLIVIATNSIYVNTGDSNKLIPILVLVVIVATFLELVSSKLNYNYFKIILTTVLIYLVVCITNVLISFNSLSINEILFYFLIAPLMLVLLMLKNFNEQLFDFLNIFVKIILIFALISLIFWTFGSVLKVVHPTNVVINNWNGGLPTPSYFNLYFETQRIHFWGTTIIRNSGMFAEAPMWSLMLSSALIIQELFLENSIKRLFLLSLTILTSVSTTGIFVIGLLLIYRVVMLKKPLLKYVSLITIPVVIYALLQVWEEKSDSISASIRFDDYVAGFLAWKESIFFGSGLVLGLKAIEANMNTLIRPNLGYSNSLFVILAQGGLILGGYYFYPVIKIILGKRYLTNYKMFSLLFIVLLLTNIFVGSPLFSLYIGIFYSLINNQRYFKEI</sequence>
<gene>
    <name evidence="7" type="ORF">D8845_03005</name>
</gene>
<evidence type="ECO:0000256" key="2">
    <source>
        <dbReference type="ARBA" id="ARBA00022692"/>
    </source>
</evidence>
<feature type="transmembrane region" description="Helical" evidence="5">
    <location>
        <begin position="215"/>
        <end position="240"/>
    </location>
</feature>
<keyword evidence="4 5" id="KW-0472">Membrane</keyword>
<dbReference type="Proteomes" id="UP000267870">
    <property type="component" value="Unassembled WGS sequence"/>
</dbReference>
<comment type="subcellular location">
    <subcellularLocation>
        <location evidence="1">Membrane</location>
        <topology evidence="1">Multi-pass membrane protein</topology>
    </subcellularLocation>
</comment>
<evidence type="ECO:0000259" key="6">
    <source>
        <dbReference type="Pfam" id="PF04932"/>
    </source>
</evidence>